<accession>A0A858U6B5</accession>
<keyword evidence="3 6" id="KW-0812">Transmembrane</keyword>
<organism evidence="7 8">
    <name type="scientific">Mycoplasma phocoenae</name>
    <dbReference type="NCBI Taxonomy" id="754517"/>
    <lineage>
        <taxon>Bacteria</taxon>
        <taxon>Bacillati</taxon>
        <taxon>Mycoplasmatota</taxon>
        <taxon>Mollicutes</taxon>
        <taxon>Mycoplasmataceae</taxon>
        <taxon>Mycoplasma</taxon>
    </lineage>
</organism>
<evidence type="ECO:0000256" key="3">
    <source>
        <dbReference type="ARBA" id="ARBA00022692"/>
    </source>
</evidence>
<keyword evidence="4 6" id="KW-1133">Transmembrane helix</keyword>
<dbReference type="RefSeq" id="WP_169604856.1">
    <property type="nucleotide sequence ID" value="NZ_CP051481.1"/>
</dbReference>
<feature type="transmembrane region" description="Helical" evidence="6">
    <location>
        <begin position="264"/>
        <end position="284"/>
    </location>
</feature>
<keyword evidence="2" id="KW-1003">Cell membrane</keyword>
<dbReference type="PANTHER" id="PTHR33545">
    <property type="entry name" value="UPF0750 MEMBRANE PROTEIN YITT-RELATED"/>
    <property type="match status" value="1"/>
</dbReference>
<dbReference type="EMBL" id="CP051481">
    <property type="protein sequence ID" value="QJG66805.1"/>
    <property type="molecule type" value="Genomic_DNA"/>
</dbReference>
<evidence type="ECO:0000256" key="1">
    <source>
        <dbReference type="ARBA" id="ARBA00004651"/>
    </source>
</evidence>
<evidence type="ECO:0000256" key="4">
    <source>
        <dbReference type="ARBA" id="ARBA00022989"/>
    </source>
</evidence>
<dbReference type="InterPro" id="IPR051461">
    <property type="entry name" value="UPF0750_membrane"/>
</dbReference>
<keyword evidence="5 6" id="KW-0472">Membrane</keyword>
<proteinExistence type="predicted"/>
<protein>
    <submittedName>
        <fullName evidence="7">YitT family protein</fullName>
    </submittedName>
</protein>
<evidence type="ECO:0000256" key="2">
    <source>
        <dbReference type="ARBA" id="ARBA00022475"/>
    </source>
</evidence>
<evidence type="ECO:0000256" key="5">
    <source>
        <dbReference type="ARBA" id="ARBA00023136"/>
    </source>
</evidence>
<name>A0A858U6B5_9MOLU</name>
<dbReference type="PANTHER" id="PTHR33545:SF5">
    <property type="entry name" value="UPF0750 MEMBRANE PROTEIN YITT"/>
    <property type="match status" value="1"/>
</dbReference>
<evidence type="ECO:0000256" key="6">
    <source>
        <dbReference type="SAM" id="Phobius"/>
    </source>
</evidence>
<evidence type="ECO:0000313" key="7">
    <source>
        <dbReference type="EMBL" id="QJG66805.1"/>
    </source>
</evidence>
<feature type="transmembrane region" description="Helical" evidence="6">
    <location>
        <begin position="89"/>
        <end position="106"/>
    </location>
</feature>
<dbReference type="InterPro" id="IPR003740">
    <property type="entry name" value="YitT"/>
</dbReference>
<dbReference type="GO" id="GO:0005886">
    <property type="term" value="C:plasma membrane"/>
    <property type="evidence" value="ECO:0007669"/>
    <property type="project" value="UniProtKB-SubCell"/>
</dbReference>
<comment type="subcellular location">
    <subcellularLocation>
        <location evidence="1">Cell membrane</location>
        <topology evidence="1">Multi-pass membrane protein</topology>
    </subcellularLocation>
</comment>
<dbReference type="AlphaFoldDB" id="A0A858U6B5"/>
<feature type="transmembrane region" description="Helical" evidence="6">
    <location>
        <begin position="113"/>
        <end position="131"/>
    </location>
</feature>
<feature type="transmembrane region" description="Helical" evidence="6">
    <location>
        <begin position="45"/>
        <end position="69"/>
    </location>
</feature>
<evidence type="ECO:0000313" key="8">
    <source>
        <dbReference type="Proteomes" id="UP000501060"/>
    </source>
</evidence>
<sequence>MNQNKQQKKIYEKILKISQSEEWKRVYNPYNVNFLNVWKKFPKKLFLIFVSAFIFNIGVATFLSKAAVVATGTSSLAQIFTFTFDIDRYFGYIYVAINIPVIAAFWRKNPRLFMVLTCYWLLFQVLSQLILGEISVINHFLKETVTIYTPEGAKYWDAFSLEKSNGAYYDGQTWPIIVYCIIGGLLDGFAAAIAWKVGGCVAGSNVIVYYISRVKKLSVGKTAFIVAMAFAVFSICVTGTLEIFDKIPSRPWQKTIDINHNNPTTRFIVRLICTVLYIGVYTFVIDRMYPKYKKVKLEIYSSKIESITEHFKKINYHHAHNIYYGVSGFTHLTYGRIETITLFLEKDWVIAQVKAVDPKAWINTMPITEVQGNFDTSFID</sequence>
<keyword evidence="8" id="KW-1185">Reference proteome</keyword>
<dbReference type="Pfam" id="PF02588">
    <property type="entry name" value="YitT_membrane"/>
    <property type="match status" value="1"/>
</dbReference>
<feature type="transmembrane region" description="Helical" evidence="6">
    <location>
        <begin position="223"/>
        <end position="244"/>
    </location>
</feature>
<gene>
    <name evidence="7" type="ORF">HGG69_00455</name>
</gene>
<reference evidence="7 8" key="1">
    <citation type="submission" date="2020-04" db="EMBL/GenBank/DDBJ databases">
        <title>Novel Mycoplasma species detected in Phocoena phocoena (harbor porpoise) from the USA.</title>
        <authorList>
            <person name="Volokhov D.V."/>
        </authorList>
    </citation>
    <scope>NUCLEOTIDE SEQUENCE [LARGE SCALE GENOMIC DNA]</scope>
    <source>
        <strain evidence="7 8">Phocoena C-264-GEN</strain>
    </source>
</reference>
<dbReference type="Proteomes" id="UP000501060">
    <property type="component" value="Chromosome"/>
</dbReference>
<dbReference type="KEGG" id="mphe:HGG69_00455"/>